<dbReference type="InterPro" id="IPR004752">
    <property type="entry name" value="AmpG_permease/AT-1"/>
</dbReference>
<feature type="transmembrane region" description="Helical" evidence="6">
    <location>
        <begin position="76"/>
        <end position="96"/>
    </location>
</feature>
<feature type="transmembrane region" description="Helical" evidence="6">
    <location>
        <begin position="175"/>
        <end position="195"/>
    </location>
</feature>
<evidence type="ECO:0000256" key="3">
    <source>
        <dbReference type="ARBA" id="ARBA00022692"/>
    </source>
</evidence>
<accession>A0A3R5Y2C5</accession>
<dbReference type="Pfam" id="PF07690">
    <property type="entry name" value="MFS_1"/>
    <property type="match status" value="1"/>
</dbReference>
<feature type="transmembrane region" description="Helical" evidence="6">
    <location>
        <begin position="415"/>
        <end position="438"/>
    </location>
</feature>
<name>A0A3R5Y2C5_ORNRH</name>
<feature type="transmembrane region" description="Helical" evidence="6">
    <location>
        <begin position="102"/>
        <end position="121"/>
    </location>
</feature>
<gene>
    <name evidence="8" type="ORF">EQP59_01485</name>
</gene>
<keyword evidence="2" id="KW-0813">Transport</keyword>
<feature type="transmembrane region" description="Helical" evidence="6">
    <location>
        <begin position="302"/>
        <end position="322"/>
    </location>
</feature>
<proteinExistence type="predicted"/>
<dbReference type="RefSeq" id="WP_128500631.1">
    <property type="nucleotide sequence ID" value="NZ_CP035107.1"/>
</dbReference>
<keyword evidence="5 6" id="KW-0472">Membrane</keyword>
<dbReference type="Gene3D" id="1.20.1250.20">
    <property type="entry name" value="MFS general substrate transporter like domains"/>
    <property type="match status" value="2"/>
</dbReference>
<feature type="transmembrane region" description="Helical" evidence="6">
    <location>
        <begin position="229"/>
        <end position="250"/>
    </location>
</feature>
<dbReference type="GO" id="GO:0022857">
    <property type="term" value="F:transmembrane transporter activity"/>
    <property type="evidence" value="ECO:0007669"/>
    <property type="project" value="InterPro"/>
</dbReference>
<dbReference type="AlphaFoldDB" id="A0A3R5Y2C5"/>
<organism evidence="8 9">
    <name type="scientific">Ornithobacterium rhinotracheale</name>
    <dbReference type="NCBI Taxonomy" id="28251"/>
    <lineage>
        <taxon>Bacteria</taxon>
        <taxon>Pseudomonadati</taxon>
        <taxon>Bacteroidota</taxon>
        <taxon>Flavobacteriia</taxon>
        <taxon>Flavobacteriales</taxon>
        <taxon>Weeksellaceae</taxon>
        <taxon>Ornithobacterium</taxon>
    </lineage>
</organism>
<protein>
    <submittedName>
        <fullName evidence="8">MFS transporter</fullName>
    </submittedName>
</protein>
<evidence type="ECO:0000256" key="1">
    <source>
        <dbReference type="ARBA" id="ARBA00004141"/>
    </source>
</evidence>
<dbReference type="InterPro" id="IPR011701">
    <property type="entry name" value="MFS"/>
</dbReference>
<reference evidence="8 9" key="1">
    <citation type="submission" date="2019-01" db="EMBL/GenBank/DDBJ databases">
        <title>Whole Genome of Ornithobacterium rhinotracheale FARPER-174b.</title>
        <authorList>
            <person name="Tataje-Lavanda L.A."/>
            <person name="Montalvan A."/>
            <person name="Montesinos R."/>
            <person name="Zimic M."/>
            <person name="Fernandez-Sanchez M."/>
            <person name="Fernandez-Diaz M."/>
        </authorList>
    </citation>
    <scope>NUCLEOTIDE SEQUENCE [LARGE SCALE GENOMIC DNA]</scope>
    <source>
        <strain evidence="8 9">FARPER-174b</strain>
    </source>
</reference>
<keyword evidence="3 6" id="KW-0812">Transmembrane</keyword>
<feature type="transmembrane region" description="Helical" evidence="6">
    <location>
        <begin position="45"/>
        <end position="69"/>
    </location>
</feature>
<evidence type="ECO:0000256" key="2">
    <source>
        <dbReference type="ARBA" id="ARBA00022448"/>
    </source>
</evidence>
<dbReference type="SUPFAM" id="SSF103473">
    <property type="entry name" value="MFS general substrate transporter"/>
    <property type="match status" value="1"/>
</dbReference>
<feature type="transmembrane region" description="Helical" evidence="6">
    <location>
        <begin position="363"/>
        <end position="383"/>
    </location>
</feature>
<evidence type="ECO:0000313" key="9">
    <source>
        <dbReference type="Proteomes" id="UP000287701"/>
    </source>
</evidence>
<dbReference type="Proteomes" id="UP000287701">
    <property type="component" value="Chromosome"/>
</dbReference>
<evidence type="ECO:0000256" key="4">
    <source>
        <dbReference type="ARBA" id="ARBA00022989"/>
    </source>
</evidence>
<dbReference type="EMBL" id="CP035107">
    <property type="protein sequence ID" value="QAR30124.1"/>
    <property type="molecule type" value="Genomic_DNA"/>
</dbReference>
<dbReference type="OrthoDB" id="9787815at2"/>
<dbReference type="InterPro" id="IPR020846">
    <property type="entry name" value="MFS_dom"/>
</dbReference>
<evidence type="ECO:0000313" key="8">
    <source>
        <dbReference type="EMBL" id="QAR30124.1"/>
    </source>
</evidence>
<dbReference type="PANTHER" id="PTHR12778">
    <property type="entry name" value="SOLUTE CARRIER FAMILY 33 ACETYL-COA TRANSPORTER -RELATED"/>
    <property type="match status" value="1"/>
</dbReference>
<keyword evidence="4 6" id="KW-1133">Transmembrane helix</keyword>
<dbReference type="GO" id="GO:0016020">
    <property type="term" value="C:membrane"/>
    <property type="evidence" value="ECO:0007669"/>
    <property type="project" value="UniProtKB-SubCell"/>
</dbReference>
<comment type="subcellular location">
    <subcellularLocation>
        <location evidence="1">Membrane</location>
        <topology evidence="1">Multi-pass membrane protein</topology>
    </subcellularLocation>
</comment>
<dbReference type="PANTHER" id="PTHR12778:SF10">
    <property type="entry name" value="MAJOR FACILITATOR SUPERFAMILY DOMAIN-CONTAINING PROTEIN 3"/>
    <property type="match status" value="1"/>
</dbReference>
<dbReference type="InterPro" id="IPR036259">
    <property type="entry name" value="MFS_trans_sf"/>
</dbReference>
<evidence type="ECO:0000256" key="5">
    <source>
        <dbReference type="ARBA" id="ARBA00023136"/>
    </source>
</evidence>
<feature type="transmembrane region" description="Helical" evidence="6">
    <location>
        <begin position="328"/>
        <end position="351"/>
    </location>
</feature>
<feature type="domain" description="Major facilitator superfamily (MFS) profile" evidence="7">
    <location>
        <begin position="9"/>
        <end position="438"/>
    </location>
</feature>
<evidence type="ECO:0000256" key="6">
    <source>
        <dbReference type="SAM" id="Phobius"/>
    </source>
</evidence>
<evidence type="ECO:0000259" key="7">
    <source>
        <dbReference type="PROSITE" id="PS50850"/>
    </source>
</evidence>
<sequence>MNLVKTKNPLKWVPTVYFAMGFPLITISMVSVVMFKDLGVSNDEIARYTSLLMLPWSLKPLFSIIMELFGTKRKYLIFSEFISAIMLGAVVFALPLPNFFKIAIAFMGVMAISGSVHDIAGDGVYMEQLDTETQSKYSGWQGAFYNMAKVLANGGLVFLAGWLSSNLGFSPVESWQSVMMISAVIMALVAVYHIFVLPKDVKQKKEGNLQENLQELWYILKDFFTKKHILYYLFFILFYRFAEGLAMKVAPMFLKDSIANGGLNLSNESYGLIYGTFGAVAFITGSILAGYYISKFGLKKTLFTLALAFNIPFVVYLLLAIFHPHSLYIVSIGIIFEYFGYGFGFVGLILFMMQQIAPGKYQMTHYAFANSIMNLSVLVPGYVSGLLSEKPTQIIILDKLNLTNWVPQEFLGYELFFMLVMVFTIPALLMTWFVPFTYDDEKK</sequence>
<feature type="transmembrane region" description="Helical" evidence="6">
    <location>
        <begin position="270"/>
        <end position="293"/>
    </location>
</feature>
<dbReference type="PROSITE" id="PS50850">
    <property type="entry name" value="MFS"/>
    <property type="match status" value="1"/>
</dbReference>
<feature type="transmembrane region" description="Helical" evidence="6">
    <location>
        <begin position="12"/>
        <end position="33"/>
    </location>
</feature>
<feature type="transmembrane region" description="Helical" evidence="6">
    <location>
        <begin position="142"/>
        <end position="163"/>
    </location>
</feature>